<protein>
    <submittedName>
        <fullName evidence="1">Uncharacterized protein</fullName>
    </submittedName>
</protein>
<dbReference type="KEGG" id="vg:26520541"/>
<dbReference type="EMBL" id="KR153873">
    <property type="protein sequence ID" value="AKG94492.1"/>
    <property type="molecule type" value="Genomic_DNA"/>
</dbReference>
<proteinExistence type="predicted"/>
<keyword evidence="2" id="KW-1185">Reference proteome</keyword>
<dbReference type="Proteomes" id="UP000201918">
    <property type="component" value="Segment"/>
</dbReference>
<evidence type="ECO:0000313" key="1">
    <source>
        <dbReference type="EMBL" id="AKG94492.1"/>
    </source>
</evidence>
<name>A0A0F7ILQ1_9CAUD</name>
<organism evidence="1 2">
    <name type="scientific">Delftia phage IME-DE1</name>
    <dbReference type="NCBI Taxonomy" id="1647385"/>
    <lineage>
        <taxon>Viruses</taxon>
        <taxon>Duplodnaviria</taxon>
        <taxon>Heunggongvirae</taxon>
        <taxon>Uroviricota</taxon>
        <taxon>Caudoviricetes</taxon>
        <taxon>Autographivirales</taxon>
        <taxon>Autotranscriptaviridae</taxon>
        <taxon>Piedvirus</taxon>
        <taxon>Piedvirus IMEDE1</taxon>
    </lineage>
</organism>
<evidence type="ECO:0000313" key="2">
    <source>
        <dbReference type="Proteomes" id="UP000201918"/>
    </source>
</evidence>
<accession>A0A0F7ILQ1</accession>
<reference evidence="1 2" key="1">
    <citation type="submission" date="2015-04" db="EMBL/GenBank/DDBJ databases">
        <title>Isolation and genomic analysis of Delftia bacteriophage IME-DE1.</title>
        <authorList>
            <person name="Kang H."/>
        </authorList>
    </citation>
    <scope>NUCLEOTIDE SEQUENCE [LARGE SCALE GENOMIC DNA]</scope>
</reference>
<dbReference type="RefSeq" id="YP_009191812.1">
    <property type="nucleotide sequence ID" value="NC_028702.1"/>
</dbReference>
<dbReference type="GeneID" id="26520541"/>
<sequence>MAEVSQALMFSAMFLLWMSIPKDDDEPPTGSAPVVPR</sequence>